<organism evidence="2 3">
    <name type="scientific">Branchiostoma lanceolatum</name>
    <name type="common">Common lancelet</name>
    <name type="synonym">Amphioxus lanceolatum</name>
    <dbReference type="NCBI Taxonomy" id="7740"/>
    <lineage>
        <taxon>Eukaryota</taxon>
        <taxon>Metazoa</taxon>
        <taxon>Chordata</taxon>
        <taxon>Cephalochordata</taxon>
        <taxon>Leptocardii</taxon>
        <taxon>Amphioxiformes</taxon>
        <taxon>Branchiostomatidae</taxon>
        <taxon>Branchiostoma</taxon>
    </lineage>
</organism>
<feature type="compositionally biased region" description="Basic residues" evidence="1">
    <location>
        <begin position="159"/>
        <end position="168"/>
    </location>
</feature>
<feature type="compositionally biased region" description="Basic and acidic residues" evidence="1">
    <location>
        <begin position="112"/>
        <end position="127"/>
    </location>
</feature>
<protein>
    <submittedName>
        <fullName evidence="2">Hypp8118 protein</fullName>
    </submittedName>
</protein>
<sequence length="168" mass="18207">MPTASGGPKLFLVQVPTGLDVPLRQSSNEIERDPILTDRRPKRRAANAAREKFQALSESENDECSSDVVPNGSGGFVVRDSDDGDDVVHGGLFQRWRGERLATSNAPSNLSHDGRLDPARSPDRAELVQRLMSDVNADMSLSNSSSSSSDMSEHEVTVIKHHPSPGMT</sequence>
<feature type="region of interest" description="Disordered" evidence="1">
    <location>
        <begin position="25"/>
        <end position="84"/>
    </location>
</feature>
<feature type="compositionally biased region" description="Basic and acidic residues" evidence="1">
    <location>
        <begin position="29"/>
        <end position="39"/>
    </location>
</feature>
<name>A0A8J9Z663_BRALA</name>
<accession>A0A8J9Z663</accession>
<dbReference type="EMBL" id="OV696701">
    <property type="protein sequence ID" value="CAH1248385.1"/>
    <property type="molecule type" value="Genomic_DNA"/>
</dbReference>
<feature type="compositionally biased region" description="Polar residues" evidence="1">
    <location>
        <begin position="102"/>
        <end position="111"/>
    </location>
</feature>
<evidence type="ECO:0000313" key="2">
    <source>
        <dbReference type="EMBL" id="CAH1248385.1"/>
    </source>
</evidence>
<reference evidence="2" key="1">
    <citation type="submission" date="2022-01" db="EMBL/GenBank/DDBJ databases">
        <authorList>
            <person name="Braso-Vives M."/>
        </authorList>
    </citation>
    <scope>NUCLEOTIDE SEQUENCE</scope>
</reference>
<dbReference type="AlphaFoldDB" id="A0A8J9Z663"/>
<keyword evidence="3" id="KW-1185">Reference proteome</keyword>
<feature type="region of interest" description="Disordered" evidence="1">
    <location>
        <begin position="99"/>
        <end position="168"/>
    </location>
</feature>
<gene>
    <name evidence="2" type="primary">Hypp8118</name>
    <name evidence="2" type="ORF">BLAG_LOCUS9733</name>
</gene>
<dbReference type="Proteomes" id="UP000838412">
    <property type="component" value="Chromosome 16"/>
</dbReference>
<feature type="compositionally biased region" description="Low complexity" evidence="1">
    <location>
        <begin position="138"/>
        <end position="150"/>
    </location>
</feature>
<evidence type="ECO:0000256" key="1">
    <source>
        <dbReference type="SAM" id="MobiDB-lite"/>
    </source>
</evidence>
<evidence type="ECO:0000313" key="3">
    <source>
        <dbReference type="Proteomes" id="UP000838412"/>
    </source>
</evidence>
<proteinExistence type="predicted"/>